<sequence length="121" mass="13985">MAWESVGIRLQGKLGCMRTFNHIVMSSKSLLMHRLLTLLLLATVVAGHLDNPKFANQWRSARRSRSRTEILFLKDPMVERKTKFSYMLKQPIVSFAPQITEKPRMKGKIRKLSNRFSVIGL</sequence>
<reference evidence="2" key="1">
    <citation type="submission" date="2016-11" db="UniProtKB">
        <authorList>
            <consortium name="WormBaseParasite"/>
        </authorList>
    </citation>
    <scope>IDENTIFICATION</scope>
</reference>
<name>A0A1I7Y9A0_9BILA</name>
<proteinExistence type="predicted"/>
<protein>
    <submittedName>
        <fullName evidence="2">Uncharacterized protein</fullName>
    </submittedName>
</protein>
<organism evidence="1 2">
    <name type="scientific">Steinernema glaseri</name>
    <dbReference type="NCBI Taxonomy" id="37863"/>
    <lineage>
        <taxon>Eukaryota</taxon>
        <taxon>Metazoa</taxon>
        <taxon>Ecdysozoa</taxon>
        <taxon>Nematoda</taxon>
        <taxon>Chromadorea</taxon>
        <taxon>Rhabditida</taxon>
        <taxon>Tylenchina</taxon>
        <taxon>Panagrolaimomorpha</taxon>
        <taxon>Strongyloidoidea</taxon>
        <taxon>Steinernematidae</taxon>
        <taxon>Steinernema</taxon>
    </lineage>
</organism>
<dbReference type="Proteomes" id="UP000095287">
    <property type="component" value="Unplaced"/>
</dbReference>
<keyword evidence="1" id="KW-1185">Reference proteome</keyword>
<evidence type="ECO:0000313" key="1">
    <source>
        <dbReference type="Proteomes" id="UP000095287"/>
    </source>
</evidence>
<accession>A0A1I7Y9A0</accession>
<dbReference type="AlphaFoldDB" id="A0A1I7Y9A0"/>
<dbReference type="WBParaSite" id="L893_g13954.t1">
    <property type="protein sequence ID" value="L893_g13954.t1"/>
    <property type="gene ID" value="L893_g13954"/>
</dbReference>
<evidence type="ECO:0000313" key="2">
    <source>
        <dbReference type="WBParaSite" id="L893_g13954.t1"/>
    </source>
</evidence>